<keyword evidence="12" id="KW-0106">Calcium</keyword>
<dbReference type="GO" id="GO:0098552">
    <property type="term" value="C:side of membrane"/>
    <property type="evidence" value="ECO:0007669"/>
    <property type="project" value="UniProtKB-KW"/>
</dbReference>
<feature type="binding site" evidence="12">
    <location>
        <position position="216"/>
    </location>
    <ligand>
        <name>Ca(2+)</name>
        <dbReference type="ChEBI" id="CHEBI:29108"/>
        <label>1</label>
    </ligand>
</feature>
<gene>
    <name evidence="14" type="ORF">Ddye_024782</name>
</gene>
<feature type="binding site" evidence="12">
    <location>
        <position position="253"/>
    </location>
    <ligand>
        <name>Zn(2+)</name>
        <dbReference type="ChEBI" id="CHEBI:29105"/>
        <label>2</label>
        <note>catalytic</note>
    </ligand>
</feature>
<dbReference type="InterPro" id="IPR006026">
    <property type="entry name" value="Peptidase_Metallo"/>
</dbReference>
<keyword evidence="3" id="KW-0325">Glycoprotein</keyword>
<keyword evidence="9" id="KW-0482">Metalloprotease</keyword>
<evidence type="ECO:0000256" key="11">
    <source>
        <dbReference type="PIRSR" id="PIRSR621190-1"/>
    </source>
</evidence>
<dbReference type="InterPro" id="IPR001818">
    <property type="entry name" value="Pept_M10_metallopeptidase"/>
</dbReference>
<feature type="binding site" description="in inhibited form" evidence="12">
    <location>
        <position position="91"/>
    </location>
    <ligand>
        <name>Zn(2+)</name>
        <dbReference type="ChEBI" id="CHEBI:29105"/>
        <label>2</label>
        <note>catalytic</note>
    </ligand>
</feature>
<evidence type="ECO:0000256" key="3">
    <source>
        <dbReference type="ARBA" id="ARBA00022622"/>
    </source>
</evidence>
<feature type="binding site" evidence="12">
    <location>
        <position position="194"/>
    </location>
    <ligand>
        <name>Ca(2+)</name>
        <dbReference type="ChEBI" id="CHEBI:29108"/>
        <label>3</label>
    </ligand>
</feature>
<feature type="binding site" evidence="12">
    <location>
        <position position="193"/>
    </location>
    <ligand>
        <name>Ca(2+)</name>
        <dbReference type="ChEBI" id="CHEBI:29108"/>
        <label>3</label>
    </ligand>
</feature>
<evidence type="ECO:0000256" key="8">
    <source>
        <dbReference type="ARBA" id="ARBA00022833"/>
    </source>
</evidence>
<dbReference type="GO" id="GO:0004222">
    <property type="term" value="F:metalloendopeptidase activity"/>
    <property type="evidence" value="ECO:0007669"/>
    <property type="project" value="InterPro"/>
</dbReference>
<keyword evidence="15" id="KW-1185">Reference proteome</keyword>
<evidence type="ECO:0000256" key="6">
    <source>
        <dbReference type="ARBA" id="ARBA00022729"/>
    </source>
</evidence>
<feature type="binding site" evidence="12">
    <location>
        <position position="216"/>
    </location>
    <ligand>
        <name>Ca(2+)</name>
        <dbReference type="ChEBI" id="CHEBI:29108"/>
        <label>3</label>
    </ligand>
</feature>
<feature type="binding site" evidence="12">
    <location>
        <position position="186"/>
    </location>
    <ligand>
        <name>Zn(2+)</name>
        <dbReference type="ChEBI" id="CHEBI:29105"/>
        <label>1</label>
    </ligand>
</feature>
<feature type="binding site" evidence="12">
    <location>
        <position position="213"/>
    </location>
    <ligand>
        <name>Ca(2+)</name>
        <dbReference type="ChEBI" id="CHEBI:29108"/>
        <label>3</label>
    </ligand>
</feature>
<feature type="binding site" evidence="12">
    <location>
        <position position="245"/>
    </location>
    <ligand>
        <name>Zn(2+)</name>
        <dbReference type="ChEBI" id="CHEBI:29105"/>
        <label>2</label>
        <note>catalytic</note>
    </ligand>
</feature>
<protein>
    <recommendedName>
        <fullName evidence="13">Peptidase metallopeptidase domain-containing protein</fullName>
    </recommendedName>
</protein>
<dbReference type="SUPFAM" id="SSF47090">
    <property type="entry name" value="PGBD-like"/>
    <property type="match status" value="1"/>
</dbReference>
<proteinExistence type="inferred from homology"/>
<comment type="cofactor">
    <cofactor evidence="12">
        <name>Zn(2+)</name>
        <dbReference type="ChEBI" id="CHEBI:29105"/>
    </cofactor>
    <text evidence="12">Binds 2 Zn(2+) ions per subunit.</text>
</comment>
<keyword evidence="3" id="KW-0449">Lipoprotein</keyword>
<evidence type="ECO:0000256" key="4">
    <source>
        <dbReference type="ARBA" id="ARBA00022670"/>
    </source>
</evidence>
<dbReference type="GO" id="GO:0005886">
    <property type="term" value="C:plasma membrane"/>
    <property type="evidence" value="ECO:0007669"/>
    <property type="project" value="UniProtKB-SubCell"/>
</dbReference>
<reference evidence="14" key="1">
    <citation type="journal article" date="2023" name="Plant J.">
        <title>Genome sequences and population genomics provide insights into the demographic history, inbreeding, and mutation load of two 'living fossil' tree species of Dipteronia.</title>
        <authorList>
            <person name="Feng Y."/>
            <person name="Comes H.P."/>
            <person name="Chen J."/>
            <person name="Zhu S."/>
            <person name="Lu R."/>
            <person name="Zhang X."/>
            <person name="Li P."/>
            <person name="Qiu J."/>
            <person name="Olsen K.M."/>
            <person name="Qiu Y."/>
        </authorList>
    </citation>
    <scope>NUCLEOTIDE SEQUENCE</scope>
    <source>
        <strain evidence="14">KIB01</strain>
    </source>
</reference>
<dbReference type="Proteomes" id="UP001280121">
    <property type="component" value="Unassembled WGS sequence"/>
</dbReference>
<keyword evidence="6" id="KW-0732">Signal</keyword>
<dbReference type="PRINTS" id="PR00138">
    <property type="entry name" value="MATRIXIN"/>
</dbReference>
<comment type="caution">
    <text evidence="14">The sequence shown here is derived from an EMBL/GenBank/DDBJ whole genome shotgun (WGS) entry which is preliminary data.</text>
</comment>
<feature type="binding site" evidence="12">
    <location>
        <position position="201"/>
    </location>
    <ligand>
        <name>Zn(2+)</name>
        <dbReference type="ChEBI" id="CHEBI:29105"/>
        <label>1</label>
    </ligand>
</feature>
<evidence type="ECO:0000256" key="9">
    <source>
        <dbReference type="ARBA" id="ARBA00023049"/>
    </source>
</evidence>
<dbReference type="PROSITE" id="PS00546">
    <property type="entry name" value="CYSTEINE_SWITCH"/>
    <property type="match status" value="1"/>
</dbReference>
<evidence type="ECO:0000256" key="12">
    <source>
        <dbReference type="PIRSR" id="PIRSR621190-2"/>
    </source>
</evidence>
<comment type="similarity">
    <text evidence="2">Belongs to the peptidase M10A family. Matrix metalloproteinases (MMPs) subfamily.</text>
</comment>
<dbReference type="PANTHER" id="PTHR10201">
    <property type="entry name" value="MATRIX METALLOPROTEINASE"/>
    <property type="match status" value="1"/>
</dbReference>
<comment type="subcellular location">
    <subcellularLocation>
        <location evidence="1">Cell membrane</location>
        <topology evidence="1">Lipid-anchor</topology>
        <topology evidence="1">GPI-anchor</topology>
        <orientation evidence="1">Extracellular side</orientation>
    </subcellularLocation>
</comment>
<feature type="binding site" evidence="12">
    <location>
        <position position="188"/>
    </location>
    <ligand>
        <name>Zn(2+)</name>
        <dbReference type="ChEBI" id="CHEBI:29105"/>
        <label>1</label>
    </ligand>
</feature>
<accession>A0AAD9WTA7</accession>
<feature type="active site" evidence="11">
    <location>
        <position position="236"/>
    </location>
</feature>
<feature type="domain" description="Peptidase metallopeptidase" evidence="13">
    <location>
        <begin position="124"/>
        <end position="279"/>
    </location>
</feature>
<dbReference type="GO" id="GO:0008270">
    <property type="term" value="F:zinc ion binding"/>
    <property type="evidence" value="ECO:0007669"/>
    <property type="project" value="InterPro"/>
</dbReference>
<evidence type="ECO:0000313" key="14">
    <source>
        <dbReference type="EMBL" id="KAK2643019.1"/>
    </source>
</evidence>
<sequence>HEFYHGKKVSLQFEFIKTLQGHKIGDKVEGIKDLKKYLERFGYLNPNHPSDDDHFDDTLESAVKTYQLNFNLNTTGILDPQTVSTMMLPRCGVPDIINGTTRMRSGYIFNQNNNSHVKYAFFPGQPKWPKEKKILKFEYGEGTREDAKAPFGRAVDSWQLYIPFTLEHFNVLDQSEVRVSFKTRAHGDGRPFDGPRGVLAHAFAPTDGRLHFDAEENWVVGAVKDGFDIQTVGLHELGHIFGLEHSSVKEAIMWPMQPPGQTKGLNDDDIQGIRALYAGYY</sequence>
<evidence type="ECO:0000256" key="7">
    <source>
        <dbReference type="ARBA" id="ARBA00022801"/>
    </source>
</evidence>
<dbReference type="GO" id="GO:0006508">
    <property type="term" value="P:proteolysis"/>
    <property type="evidence" value="ECO:0007669"/>
    <property type="project" value="UniProtKB-KW"/>
</dbReference>
<dbReference type="SMART" id="SM00235">
    <property type="entry name" value="ZnMc"/>
    <property type="match status" value="1"/>
</dbReference>
<evidence type="ECO:0000256" key="1">
    <source>
        <dbReference type="ARBA" id="ARBA00004471"/>
    </source>
</evidence>
<dbReference type="GO" id="GO:0030198">
    <property type="term" value="P:extracellular matrix organization"/>
    <property type="evidence" value="ECO:0007669"/>
    <property type="project" value="TreeGrafter"/>
</dbReference>
<keyword evidence="8 12" id="KW-0862">Zinc</keyword>
<name>A0AAD9WTA7_9ROSI</name>
<evidence type="ECO:0000313" key="15">
    <source>
        <dbReference type="Proteomes" id="UP001280121"/>
    </source>
</evidence>
<feature type="non-terminal residue" evidence="14">
    <location>
        <position position="1"/>
    </location>
</feature>
<dbReference type="GO" id="GO:0030574">
    <property type="term" value="P:collagen catabolic process"/>
    <property type="evidence" value="ECO:0007669"/>
    <property type="project" value="TreeGrafter"/>
</dbReference>
<evidence type="ECO:0000259" key="13">
    <source>
        <dbReference type="SMART" id="SM00235"/>
    </source>
</evidence>
<feature type="binding site" evidence="12">
    <location>
        <position position="239"/>
    </location>
    <ligand>
        <name>Zn(2+)</name>
        <dbReference type="ChEBI" id="CHEBI:29105"/>
        <label>2</label>
        <note>catalytic</note>
    </ligand>
</feature>
<dbReference type="Gene3D" id="3.40.390.10">
    <property type="entry name" value="Collagenase (Catalytic Domain)"/>
    <property type="match status" value="1"/>
</dbReference>
<dbReference type="Pfam" id="PF00413">
    <property type="entry name" value="Peptidase_M10"/>
    <property type="match status" value="1"/>
</dbReference>
<dbReference type="Pfam" id="PF01471">
    <property type="entry name" value="PG_binding_1"/>
    <property type="match status" value="1"/>
</dbReference>
<keyword evidence="3" id="KW-0336">GPI-anchor</keyword>
<keyword evidence="4" id="KW-0645">Protease</keyword>
<evidence type="ECO:0000256" key="5">
    <source>
        <dbReference type="ARBA" id="ARBA00022723"/>
    </source>
</evidence>
<dbReference type="InterPro" id="IPR036365">
    <property type="entry name" value="PGBD-like_sf"/>
</dbReference>
<evidence type="ECO:0000256" key="2">
    <source>
        <dbReference type="ARBA" id="ARBA00009614"/>
    </source>
</evidence>
<dbReference type="InterPro" id="IPR021190">
    <property type="entry name" value="Pept_M10A"/>
</dbReference>
<dbReference type="InterPro" id="IPR002477">
    <property type="entry name" value="Peptidoglycan-bd-like"/>
</dbReference>
<evidence type="ECO:0000256" key="10">
    <source>
        <dbReference type="ARBA" id="ARBA00023145"/>
    </source>
</evidence>
<dbReference type="SUPFAM" id="SSF55486">
    <property type="entry name" value="Metalloproteases ('zincins'), catalytic domain"/>
    <property type="match status" value="1"/>
</dbReference>
<comment type="cofactor">
    <cofactor evidence="12">
        <name>Ca(2+)</name>
        <dbReference type="ChEBI" id="CHEBI:29108"/>
    </cofactor>
    <text evidence="12">Can bind about 5 Ca(2+) ions per subunit.</text>
</comment>
<keyword evidence="3" id="KW-0472">Membrane</keyword>
<feature type="binding site" evidence="12">
    <location>
        <position position="235"/>
    </location>
    <ligand>
        <name>Zn(2+)</name>
        <dbReference type="ChEBI" id="CHEBI:29105"/>
        <label>2</label>
        <note>catalytic</note>
    </ligand>
</feature>
<dbReference type="AlphaFoldDB" id="A0AAD9WTA7"/>
<dbReference type="InterPro" id="IPR024079">
    <property type="entry name" value="MetalloPept_cat_dom_sf"/>
</dbReference>
<keyword evidence="7" id="KW-0378">Hydrolase</keyword>
<feature type="binding site" evidence="12">
    <location>
        <position position="211"/>
    </location>
    <ligand>
        <name>Zn(2+)</name>
        <dbReference type="ChEBI" id="CHEBI:29105"/>
        <label>1</label>
    </ligand>
</feature>
<keyword evidence="5 12" id="KW-0479">Metal-binding</keyword>
<dbReference type="EMBL" id="JANJYI010000007">
    <property type="protein sequence ID" value="KAK2643019.1"/>
    <property type="molecule type" value="Genomic_DNA"/>
</dbReference>
<dbReference type="InterPro" id="IPR021158">
    <property type="entry name" value="Pept_M10A_Zn_BS"/>
</dbReference>
<dbReference type="PANTHER" id="PTHR10201:SF323">
    <property type="entry name" value="MATRIX METALLOPROTEINASE-21"/>
    <property type="match status" value="1"/>
</dbReference>
<keyword evidence="10" id="KW-0865">Zymogen</keyword>
<dbReference type="GO" id="GO:0031012">
    <property type="term" value="C:extracellular matrix"/>
    <property type="evidence" value="ECO:0007669"/>
    <property type="project" value="InterPro"/>
</dbReference>
<organism evidence="14 15">
    <name type="scientific">Dipteronia dyeriana</name>
    <dbReference type="NCBI Taxonomy" id="168575"/>
    <lineage>
        <taxon>Eukaryota</taxon>
        <taxon>Viridiplantae</taxon>
        <taxon>Streptophyta</taxon>
        <taxon>Embryophyta</taxon>
        <taxon>Tracheophyta</taxon>
        <taxon>Spermatophyta</taxon>
        <taxon>Magnoliopsida</taxon>
        <taxon>eudicotyledons</taxon>
        <taxon>Gunneridae</taxon>
        <taxon>Pentapetalae</taxon>
        <taxon>rosids</taxon>
        <taxon>malvids</taxon>
        <taxon>Sapindales</taxon>
        <taxon>Sapindaceae</taxon>
        <taxon>Hippocastanoideae</taxon>
        <taxon>Acereae</taxon>
        <taxon>Dipteronia</taxon>
    </lineage>
</organism>